<dbReference type="InterPro" id="IPR003593">
    <property type="entry name" value="AAA+_ATPase"/>
</dbReference>
<proteinExistence type="inferred from homology"/>
<dbReference type="GO" id="GO:1902495">
    <property type="term" value="C:transmembrane transporter complex"/>
    <property type="evidence" value="ECO:0007669"/>
    <property type="project" value="UniProtKB-ARBA"/>
</dbReference>
<reference evidence="6 7" key="1">
    <citation type="submission" date="2019-07" db="EMBL/GenBank/DDBJ databases">
        <title>Draft genome for Aliikangiella sp. M105.</title>
        <authorList>
            <person name="Wang G."/>
        </authorList>
    </citation>
    <scope>NUCLEOTIDE SEQUENCE [LARGE SCALE GENOMIC DNA]</scope>
    <source>
        <strain evidence="6 7">M105</strain>
    </source>
</reference>
<evidence type="ECO:0000313" key="7">
    <source>
        <dbReference type="Proteomes" id="UP000315439"/>
    </source>
</evidence>
<dbReference type="PROSITE" id="PS50893">
    <property type="entry name" value="ABC_TRANSPORTER_2"/>
    <property type="match status" value="1"/>
</dbReference>
<dbReference type="FunFam" id="3.40.50.300:FF:000032">
    <property type="entry name" value="Export ABC transporter ATP-binding protein"/>
    <property type="match status" value="1"/>
</dbReference>
<dbReference type="AlphaFoldDB" id="A0A545UI75"/>
<dbReference type="Gene3D" id="3.40.50.300">
    <property type="entry name" value="P-loop containing nucleotide triphosphate hydrolases"/>
    <property type="match status" value="1"/>
</dbReference>
<name>A0A545UI75_9GAMM</name>
<dbReference type="PROSITE" id="PS00211">
    <property type="entry name" value="ABC_TRANSPORTER_1"/>
    <property type="match status" value="1"/>
</dbReference>
<evidence type="ECO:0000256" key="2">
    <source>
        <dbReference type="ARBA" id="ARBA00022741"/>
    </source>
</evidence>
<dbReference type="EMBL" id="VIKS01000002">
    <property type="protein sequence ID" value="TQV89167.1"/>
    <property type="molecule type" value="Genomic_DNA"/>
</dbReference>
<protein>
    <submittedName>
        <fullName evidence="6">ABC transporter ATP-binding protein</fullName>
    </submittedName>
</protein>
<dbReference type="InterPro" id="IPR017871">
    <property type="entry name" value="ABC_transporter-like_CS"/>
</dbReference>
<dbReference type="Proteomes" id="UP000315439">
    <property type="component" value="Unassembled WGS sequence"/>
</dbReference>
<dbReference type="CDD" id="cd03255">
    <property type="entry name" value="ABC_MJ0796_LolCDE_FtsE"/>
    <property type="match status" value="1"/>
</dbReference>
<dbReference type="SMART" id="SM00382">
    <property type="entry name" value="AAA"/>
    <property type="match status" value="1"/>
</dbReference>
<feature type="domain" description="ABC transporter" evidence="5">
    <location>
        <begin position="2"/>
        <end position="225"/>
    </location>
</feature>
<evidence type="ECO:0000313" key="6">
    <source>
        <dbReference type="EMBL" id="TQV89167.1"/>
    </source>
</evidence>
<keyword evidence="7" id="KW-1185">Reference proteome</keyword>
<accession>A0A545UI75</accession>
<keyword evidence="1" id="KW-0813">Transport</keyword>
<dbReference type="PANTHER" id="PTHR24220">
    <property type="entry name" value="IMPORT ATP-BINDING PROTEIN"/>
    <property type="match status" value="1"/>
</dbReference>
<gene>
    <name evidence="6" type="ORF">FLL46_03290</name>
</gene>
<dbReference type="SUPFAM" id="SSF52540">
    <property type="entry name" value="P-loop containing nucleoside triphosphate hydrolases"/>
    <property type="match status" value="1"/>
</dbReference>
<evidence type="ECO:0000256" key="4">
    <source>
        <dbReference type="ARBA" id="ARBA00038388"/>
    </source>
</evidence>
<dbReference type="InterPro" id="IPR003439">
    <property type="entry name" value="ABC_transporter-like_ATP-bd"/>
</dbReference>
<keyword evidence="3 6" id="KW-0067">ATP-binding</keyword>
<dbReference type="Pfam" id="PF00005">
    <property type="entry name" value="ABC_tran"/>
    <property type="match status" value="1"/>
</dbReference>
<dbReference type="InterPro" id="IPR017911">
    <property type="entry name" value="MacB-like_ATP-bd"/>
</dbReference>
<dbReference type="PANTHER" id="PTHR24220:SF86">
    <property type="entry name" value="ABC TRANSPORTER ABCH.1"/>
    <property type="match status" value="1"/>
</dbReference>
<dbReference type="OrthoDB" id="9802264at2"/>
<dbReference type="GO" id="GO:0022857">
    <property type="term" value="F:transmembrane transporter activity"/>
    <property type="evidence" value="ECO:0007669"/>
    <property type="project" value="UniProtKB-ARBA"/>
</dbReference>
<organism evidence="6 7">
    <name type="scientific">Aliikangiella coralliicola</name>
    <dbReference type="NCBI Taxonomy" id="2592383"/>
    <lineage>
        <taxon>Bacteria</taxon>
        <taxon>Pseudomonadati</taxon>
        <taxon>Pseudomonadota</taxon>
        <taxon>Gammaproteobacteria</taxon>
        <taxon>Oceanospirillales</taxon>
        <taxon>Pleioneaceae</taxon>
        <taxon>Aliikangiella</taxon>
    </lineage>
</organism>
<dbReference type="RefSeq" id="WP_142892017.1">
    <property type="nucleotide sequence ID" value="NZ_ML660161.1"/>
</dbReference>
<keyword evidence="2" id="KW-0547">Nucleotide-binding</keyword>
<comment type="similarity">
    <text evidence="4">Belongs to the ABC transporter superfamily. Macrolide exporter (TC 3.A.1.122) family.</text>
</comment>
<dbReference type="GO" id="GO:0016887">
    <property type="term" value="F:ATP hydrolysis activity"/>
    <property type="evidence" value="ECO:0007669"/>
    <property type="project" value="InterPro"/>
</dbReference>
<evidence type="ECO:0000256" key="1">
    <source>
        <dbReference type="ARBA" id="ARBA00022448"/>
    </source>
</evidence>
<dbReference type="InterPro" id="IPR027417">
    <property type="entry name" value="P-loop_NTPase"/>
</dbReference>
<sequence>MIRVRGISKTYQMGNTLVKALDGVDLHIPQNEFVAIMGPSGSGKSTLMNILGCLDQPDNGSYQLAGEEVASIDDDQLASLRNRSIGFVFQTFNLQARRTALENVMLPLRFSNCPKVEARERATQILSKVGLAERAHHRPSELSGGQRQRVAIARALINQPEIILADEPTGNLDSKTTEEIMNLFHHLHQQGQTIVVVTHEDEIAQHAQRVVTLRDGKIKEDKFND</sequence>
<dbReference type="GO" id="GO:0005886">
    <property type="term" value="C:plasma membrane"/>
    <property type="evidence" value="ECO:0007669"/>
    <property type="project" value="TreeGrafter"/>
</dbReference>
<evidence type="ECO:0000259" key="5">
    <source>
        <dbReference type="PROSITE" id="PS50893"/>
    </source>
</evidence>
<dbReference type="InterPro" id="IPR015854">
    <property type="entry name" value="ABC_transpr_LolD-like"/>
</dbReference>
<dbReference type="GO" id="GO:0005524">
    <property type="term" value="F:ATP binding"/>
    <property type="evidence" value="ECO:0007669"/>
    <property type="project" value="UniProtKB-KW"/>
</dbReference>
<comment type="caution">
    <text evidence="6">The sequence shown here is derived from an EMBL/GenBank/DDBJ whole genome shotgun (WGS) entry which is preliminary data.</text>
</comment>
<evidence type="ECO:0000256" key="3">
    <source>
        <dbReference type="ARBA" id="ARBA00022840"/>
    </source>
</evidence>